<dbReference type="SUPFAM" id="SSF81606">
    <property type="entry name" value="PP2C-like"/>
    <property type="match status" value="1"/>
</dbReference>
<feature type="compositionally biased region" description="Acidic residues" evidence="1">
    <location>
        <begin position="107"/>
        <end position="117"/>
    </location>
</feature>
<protein>
    <submittedName>
        <fullName evidence="4">Probable protein phosphatase 2C 62 isoform X1</fullName>
    </submittedName>
</protein>
<dbReference type="InterPro" id="IPR039123">
    <property type="entry name" value="PPTC7"/>
</dbReference>
<dbReference type="Proteomes" id="UP000813463">
    <property type="component" value="Chromosome 2"/>
</dbReference>
<gene>
    <name evidence="4" type="primary">LOC110778159</name>
</gene>
<feature type="region of interest" description="Disordered" evidence="1">
    <location>
        <begin position="87"/>
        <end position="122"/>
    </location>
</feature>
<dbReference type="Pfam" id="PF07228">
    <property type="entry name" value="SpoIIE"/>
    <property type="match status" value="1"/>
</dbReference>
<reference evidence="3" key="1">
    <citation type="journal article" date="2021" name="Nat. Commun.">
        <title>Genomic analyses provide insights into spinach domestication and the genetic basis of agronomic traits.</title>
        <authorList>
            <person name="Cai X."/>
            <person name="Sun X."/>
            <person name="Xu C."/>
            <person name="Sun H."/>
            <person name="Wang X."/>
            <person name="Ge C."/>
            <person name="Zhang Z."/>
            <person name="Wang Q."/>
            <person name="Fei Z."/>
            <person name="Jiao C."/>
            <person name="Wang Q."/>
        </authorList>
    </citation>
    <scope>NUCLEOTIDE SEQUENCE [LARGE SCALE GENOMIC DNA]</scope>
    <source>
        <strain evidence="3">cv. Varoflay</strain>
    </source>
</reference>
<dbReference type="SMART" id="SM00332">
    <property type="entry name" value="PP2Cc"/>
    <property type="match status" value="1"/>
</dbReference>
<evidence type="ECO:0000256" key="1">
    <source>
        <dbReference type="SAM" id="MobiDB-lite"/>
    </source>
</evidence>
<accession>A0ABM3RC09</accession>
<evidence type="ECO:0000313" key="3">
    <source>
        <dbReference type="Proteomes" id="UP000813463"/>
    </source>
</evidence>
<name>A0ABM3RC09_SPIOL</name>
<dbReference type="InterPro" id="IPR036457">
    <property type="entry name" value="PPM-type-like_dom_sf"/>
</dbReference>
<evidence type="ECO:0000313" key="4">
    <source>
        <dbReference type="RefSeq" id="XP_056693149.1"/>
    </source>
</evidence>
<feature type="region of interest" description="Disordered" evidence="1">
    <location>
        <begin position="204"/>
        <end position="225"/>
    </location>
</feature>
<dbReference type="PROSITE" id="PS51746">
    <property type="entry name" value="PPM_2"/>
    <property type="match status" value="1"/>
</dbReference>
<evidence type="ECO:0000259" key="2">
    <source>
        <dbReference type="PROSITE" id="PS51746"/>
    </source>
</evidence>
<dbReference type="InterPro" id="IPR001932">
    <property type="entry name" value="PPM-type_phosphatase-like_dom"/>
</dbReference>
<keyword evidence="3" id="KW-1185">Reference proteome</keyword>
<organism evidence="3 4">
    <name type="scientific">Spinacia oleracea</name>
    <name type="common">Spinach</name>
    <dbReference type="NCBI Taxonomy" id="3562"/>
    <lineage>
        <taxon>Eukaryota</taxon>
        <taxon>Viridiplantae</taxon>
        <taxon>Streptophyta</taxon>
        <taxon>Embryophyta</taxon>
        <taxon>Tracheophyta</taxon>
        <taxon>Spermatophyta</taxon>
        <taxon>Magnoliopsida</taxon>
        <taxon>eudicotyledons</taxon>
        <taxon>Gunneridae</taxon>
        <taxon>Pentapetalae</taxon>
        <taxon>Caryophyllales</taxon>
        <taxon>Chenopodiaceae</taxon>
        <taxon>Chenopodioideae</taxon>
        <taxon>Anserineae</taxon>
        <taxon>Spinacia</taxon>
    </lineage>
</organism>
<feature type="region of interest" description="Disordered" evidence="1">
    <location>
        <begin position="573"/>
        <end position="605"/>
    </location>
</feature>
<dbReference type="RefSeq" id="XP_056693149.1">
    <property type="nucleotide sequence ID" value="XM_056837171.1"/>
</dbReference>
<dbReference type="PANTHER" id="PTHR12320">
    <property type="entry name" value="PROTEIN PHOSPHATASE 2C"/>
    <property type="match status" value="1"/>
</dbReference>
<feature type="compositionally biased region" description="Polar residues" evidence="1">
    <location>
        <begin position="576"/>
        <end position="597"/>
    </location>
</feature>
<proteinExistence type="predicted"/>
<feature type="domain" description="PPM-type phosphatase" evidence="2">
    <location>
        <begin position="689"/>
        <end position="1028"/>
    </location>
</feature>
<dbReference type="PANTHER" id="PTHR12320:SF1">
    <property type="entry name" value="PROTEIN PHOSPHATASE PTC7 HOMOLOG"/>
    <property type="match status" value="1"/>
</dbReference>
<dbReference type="Gene3D" id="3.60.40.10">
    <property type="entry name" value="PPM-type phosphatase domain"/>
    <property type="match status" value="1"/>
</dbReference>
<sequence>MADMLHTNLPIFSHFSLPLNLFPHTNSSFIRFAPLRRRFSLSSAVAKLSSDSSQFNIISRTELADGSVSFKFGDAGEISETLNKFDAGNDVELERESDENLGREADDVTDDVTDDESDHSKAENFVSYSAELKEDTDSVVDLQSDVQICENSVEDEHNSYLISTAGVEDLSNFDETQRKNRVGNGAVAIGDSSDGVMIEKAGELRKASEELSDEDDELKHGGDESSNIGVSVVVSLEDEVVKEEIGRDEIVEDEVLFSEGEIVKEEIRVRDEIMEDEIVTDNIVENETEEDKVVSLDDEVVEDETVKDQIVAGEILKGEIVEDLKDDIGKDKDQKVVSSVYEMVKDRVVKDEITDEDIVEDEFVNDKIVEDEIVEDGIMEDEIVKDEKVMEDEVVKDEKVMEDEIVKDEKVMEDEIVKDEKVMEDEVVKDEKVMEDEIVKDEEIMDDQEIVEDEIVEDKDQKVVSLDFEIMEDEIVGEEIVEDETVKDAIVKGEIEDNMEVSLKDVTEHNMVISLEDVTEKASVFAESHPMSVYEDDDSLELLSKKLEAEPILDEETSFVSLDDDVVLGSSLDSNKAPSISQPYDDQLCNDSSNTSGPDPETSGIASAEVSINSKQISTVANSMTAVAASPPDTSEVHGVTTQTIAQPDNDITDTSVAAGPVTSEIASQETDLVSLNEVETSSPAFTISSAVASLAHSSEALTGAKDAHFVSNNWFGVADGVGQWSLGGVAMGMYAHEFMLNCERLIKNSAGLTNVKELLQQSAAMAQSTGSARVLIAHVANEVLHVANIGDSGFVLIRNGTVFQKSSPMVHEFSFPYAIGLGDDLVEDAEEYHIDLEDGDVIVTATDGLFDNLYEQEIASMVSRAVEVGMSLQVLNSTFHIRLNSLHCGLKSRHCHIPNSCIPDSPDVIDQSSHSGIGHLPSEVPFAGSSYPDHNLSHVRFGTMQPQPMQQGSSTASTKSAITEEMFYSFIIVATNRAKLITPNAHFVKPCSCFESVMACKPHNESVFRNSESIPHKFTPSHLRELT</sequence>
<feature type="compositionally biased region" description="Basic and acidic residues" evidence="1">
    <location>
        <begin position="92"/>
        <end position="106"/>
    </location>
</feature>
<dbReference type="GeneID" id="110778159"/>
<reference evidence="4" key="2">
    <citation type="submission" date="2025-08" db="UniProtKB">
        <authorList>
            <consortium name="RefSeq"/>
        </authorList>
    </citation>
    <scope>IDENTIFICATION</scope>
    <source>
        <tissue evidence="4">Leaf</tissue>
    </source>
</reference>